<feature type="domain" description="2Fe-2S ferredoxin-type" evidence="1">
    <location>
        <begin position="3"/>
        <end position="95"/>
    </location>
</feature>
<sequence length="102" mass="10993">MVVRVRFGRDFGELSVPLGTSLLAAAARAQAPLGNACRARGVCRACAVQVVEGAELLNAPGELERDMELEPGWRMACQTRVRAPGRLHLWTPHWGGSPTAED</sequence>
<comment type="caution">
    <text evidence="2">The sequence shown here is derived from an EMBL/GenBank/DDBJ whole genome shotgun (WGS) entry which is preliminary data.</text>
</comment>
<reference evidence="2 3" key="1">
    <citation type="submission" date="2018-03" db="EMBL/GenBank/DDBJ databases">
        <title>Draft Genome Sequences of the Obligatory Marine Myxobacteria Enhygromyxa salina SWB005.</title>
        <authorList>
            <person name="Poehlein A."/>
            <person name="Moghaddam J.A."/>
            <person name="Harms H."/>
            <person name="Alanjari M."/>
            <person name="Koenig G.M."/>
            <person name="Daniel R."/>
            <person name="Schaeberle T.F."/>
        </authorList>
    </citation>
    <scope>NUCLEOTIDE SEQUENCE [LARGE SCALE GENOMIC DNA]</scope>
    <source>
        <strain evidence="2 3">SWB005</strain>
    </source>
</reference>
<organism evidence="2 3">
    <name type="scientific">Enhygromyxa salina</name>
    <dbReference type="NCBI Taxonomy" id="215803"/>
    <lineage>
        <taxon>Bacteria</taxon>
        <taxon>Pseudomonadati</taxon>
        <taxon>Myxococcota</taxon>
        <taxon>Polyangia</taxon>
        <taxon>Nannocystales</taxon>
        <taxon>Nannocystaceae</taxon>
        <taxon>Enhygromyxa</taxon>
    </lineage>
</organism>
<accession>A0A2S9YLI0</accession>
<gene>
    <name evidence="2" type="ORF">ENSA5_00180</name>
</gene>
<dbReference type="RefSeq" id="WP_181197082.1">
    <property type="nucleotide sequence ID" value="NZ_PVNK01000001.1"/>
</dbReference>
<dbReference type="Gene3D" id="3.10.20.30">
    <property type="match status" value="1"/>
</dbReference>
<dbReference type="AlphaFoldDB" id="A0A2S9YLI0"/>
<keyword evidence="3" id="KW-1185">Reference proteome</keyword>
<evidence type="ECO:0000259" key="1">
    <source>
        <dbReference type="PROSITE" id="PS51085"/>
    </source>
</evidence>
<evidence type="ECO:0000313" key="2">
    <source>
        <dbReference type="EMBL" id="PRQ05906.1"/>
    </source>
</evidence>
<dbReference type="Pfam" id="PF00111">
    <property type="entry name" value="Fer2"/>
    <property type="match status" value="1"/>
</dbReference>
<dbReference type="CDD" id="cd00207">
    <property type="entry name" value="fer2"/>
    <property type="match status" value="1"/>
</dbReference>
<dbReference type="SUPFAM" id="SSF54292">
    <property type="entry name" value="2Fe-2S ferredoxin-like"/>
    <property type="match status" value="1"/>
</dbReference>
<dbReference type="InterPro" id="IPR012675">
    <property type="entry name" value="Beta-grasp_dom_sf"/>
</dbReference>
<dbReference type="Proteomes" id="UP000237968">
    <property type="component" value="Unassembled WGS sequence"/>
</dbReference>
<dbReference type="InterPro" id="IPR001041">
    <property type="entry name" value="2Fe-2S_ferredoxin-type"/>
</dbReference>
<dbReference type="GO" id="GO:0051536">
    <property type="term" value="F:iron-sulfur cluster binding"/>
    <property type="evidence" value="ECO:0007669"/>
    <property type="project" value="InterPro"/>
</dbReference>
<dbReference type="PROSITE" id="PS51085">
    <property type="entry name" value="2FE2S_FER_2"/>
    <property type="match status" value="1"/>
</dbReference>
<name>A0A2S9YLI0_9BACT</name>
<evidence type="ECO:0000313" key="3">
    <source>
        <dbReference type="Proteomes" id="UP000237968"/>
    </source>
</evidence>
<protein>
    <recommendedName>
        <fullName evidence="1">2Fe-2S ferredoxin-type domain-containing protein</fullName>
    </recommendedName>
</protein>
<dbReference type="EMBL" id="PVNK01000001">
    <property type="protein sequence ID" value="PRQ05906.1"/>
    <property type="molecule type" value="Genomic_DNA"/>
</dbReference>
<dbReference type="InterPro" id="IPR036010">
    <property type="entry name" value="2Fe-2S_ferredoxin-like_sf"/>
</dbReference>
<proteinExistence type="predicted"/>